<protein>
    <recommendedName>
        <fullName evidence="9">Cytochrome c oxidase assembly protein</fullName>
    </recommendedName>
</protein>
<dbReference type="GO" id="GO:0005886">
    <property type="term" value="C:plasma membrane"/>
    <property type="evidence" value="ECO:0007669"/>
    <property type="project" value="UniProtKB-SubCell"/>
</dbReference>
<dbReference type="EMBL" id="FO117623">
    <property type="protein sequence ID" value="CCG03914.1"/>
    <property type="molecule type" value="Genomic_DNA"/>
</dbReference>
<evidence type="ECO:0000256" key="3">
    <source>
        <dbReference type="ARBA" id="ARBA00022692"/>
    </source>
</evidence>
<organism evidence="7 8">
    <name type="scientific">Blastococcus saxobsidens (strain DD2)</name>
    <dbReference type="NCBI Taxonomy" id="1146883"/>
    <lineage>
        <taxon>Bacteria</taxon>
        <taxon>Bacillati</taxon>
        <taxon>Actinomycetota</taxon>
        <taxon>Actinomycetes</taxon>
        <taxon>Geodermatophilales</taxon>
        <taxon>Geodermatophilaceae</taxon>
        <taxon>Blastococcus</taxon>
    </lineage>
</organism>
<dbReference type="RefSeq" id="WP_014376794.1">
    <property type="nucleotide sequence ID" value="NC_016943.1"/>
</dbReference>
<keyword evidence="5 6" id="KW-0472">Membrane</keyword>
<dbReference type="KEGG" id="bsd:BLASA_3043"/>
<keyword evidence="3 6" id="KW-0812">Transmembrane</keyword>
<feature type="transmembrane region" description="Helical" evidence="6">
    <location>
        <begin position="133"/>
        <end position="157"/>
    </location>
</feature>
<dbReference type="Proteomes" id="UP000007517">
    <property type="component" value="Chromosome"/>
</dbReference>
<keyword evidence="2" id="KW-1003">Cell membrane</keyword>
<dbReference type="eggNOG" id="COG3336">
    <property type="taxonomic scope" value="Bacteria"/>
</dbReference>
<reference evidence="7 8" key="1">
    <citation type="journal article" date="2012" name="J. Bacteriol.">
        <title>Genome Sequence of Blastococcus saxobsidens DD2, a Stone-Inhabiting Bacterium.</title>
        <authorList>
            <person name="Chouaia B."/>
            <person name="Crotti E."/>
            <person name="Brusetti L."/>
            <person name="Daffonchio D."/>
            <person name="Essoussi I."/>
            <person name="Nouioui I."/>
            <person name="Sbissi I."/>
            <person name="Ghodhbane-Gtari F."/>
            <person name="Gtari M."/>
            <person name="Vacherie B."/>
            <person name="Barbe V."/>
            <person name="Medigue C."/>
            <person name="Gury J."/>
            <person name="Pujic P."/>
            <person name="Normand P."/>
        </authorList>
    </citation>
    <scope>NUCLEOTIDE SEQUENCE [LARGE SCALE GENOMIC DNA]</scope>
    <source>
        <strain evidence="7 8">DD2</strain>
    </source>
</reference>
<dbReference type="AlphaFoldDB" id="H6RNG7"/>
<evidence type="ECO:0000256" key="4">
    <source>
        <dbReference type="ARBA" id="ARBA00022989"/>
    </source>
</evidence>
<evidence type="ECO:0000256" key="2">
    <source>
        <dbReference type="ARBA" id="ARBA00022475"/>
    </source>
</evidence>
<evidence type="ECO:0000256" key="6">
    <source>
        <dbReference type="SAM" id="Phobius"/>
    </source>
</evidence>
<feature type="transmembrane region" description="Helical" evidence="6">
    <location>
        <begin position="93"/>
        <end position="113"/>
    </location>
</feature>
<feature type="transmembrane region" description="Helical" evidence="6">
    <location>
        <begin position="22"/>
        <end position="43"/>
    </location>
</feature>
<sequence>MSPGKEAVLAHDGSHLAPQELWSAWTADPVIIAGLLLATWAYLRGRSRGRARAAEKWRARCFAGALAALAIALLSPLDALSGALASAHMVQHLLLTLVAAPLLVLSAPAGRVLRGSPAAVRRAITPWRRRLRLAPVAHALRHPGMAWLLHVGTFWAWHAAVLYDAAIEHPAVHALEHATFLVTGVLFWRTVIGVRAARVPAGLGVLLVFGMAMSSALLSVLLTFGRSPWYTAYAETAHSWGLDPLTDQQLAGAIMWVPAGFVHVAVALGLLITWIRGTEDGEGAATPVATGLVTATAGRPRDRDADDVPEDP</sequence>
<feature type="transmembrane region" description="Helical" evidence="6">
    <location>
        <begin position="64"/>
        <end position="87"/>
    </location>
</feature>
<dbReference type="HOGENOM" id="CLU_054944_0_1_11"/>
<proteinExistence type="predicted"/>
<keyword evidence="8" id="KW-1185">Reference proteome</keyword>
<dbReference type="Pfam" id="PF09678">
    <property type="entry name" value="Caa3_CtaG"/>
    <property type="match status" value="1"/>
</dbReference>
<dbReference type="InterPro" id="IPR019108">
    <property type="entry name" value="Caa3_assmbl_CtaG-rel"/>
</dbReference>
<reference evidence="8" key="2">
    <citation type="submission" date="2012-02" db="EMBL/GenBank/DDBJ databases">
        <title>Complete genome sequence of Blastococcus saxobsidens strain DD2.</title>
        <authorList>
            <person name="Genoscope."/>
        </authorList>
    </citation>
    <scope>NUCLEOTIDE SEQUENCE [LARGE SCALE GENOMIC DNA]</scope>
    <source>
        <strain evidence="8">DD2</strain>
    </source>
</reference>
<keyword evidence="4 6" id="KW-1133">Transmembrane helix</keyword>
<feature type="transmembrane region" description="Helical" evidence="6">
    <location>
        <begin position="177"/>
        <end position="196"/>
    </location>
</feature>
<comment type="subcellular location">
    <subcellularLocation>
        <location evidence="1">Cell membrane</location>
        <topology evidence="1">Multi-pass membrane protein</topology>
    </subcellularLocation>
</comment>
<evidence type="ECO:0000313" key="8">
    <source>
        <dbReference type="Proteomes" id="UP000007517"/>
    </source>
</evidence>
<accession>H6RNG7</accession>
<dbReference type="OrthoDB" id="259025at2"/>
<gene>
    <name evidence="7" type="ordered locus">BLASA_3043</name>
</gene>
<evidence type="ECO:0000256" key="1">
    <source>
        <dbReference type="ARBA" id="ARBA00004651"/>
    </source>
</evidence>
<feature type="transmembrane region" description="Helical" evidence="6">
    <location>
        <begin position="253"/>
        <end position="275"/>
    </location>
</feature>
<feature type="transmembrane region" description="Helical" evidence="6">
    <location>
        <begin position="203"/>
        <end position="224"/>
    </location>
</feature>
<evidence type="ECO:0000313" key="7">
    <source>
        <dbReference type="EMBL" id="CCG03914.1"/>
    </source>
</evidence>
<dbReference type="STRING" id="1146883.BLASA_3043"/>
<name>H6RNG7_BLASD</name>
<evidence type="ECO:0008006" key="9">
    <source>
        <dbReference type="Google" id="ProtNLM"/>
    </source>
</evidence>
<evidence type="ECO:0000256" key="5">
    <source>
        <dbReference type="ARBA" id="ARBA00023136"/>
    </source>
</evidence>